<sequence>MKSLIRSFGISVDRVAVYVDVFGDDIVFCMEVAKVWEVGED</sequence>
<evidence type="ECO:0000313" key="1">
    <source>
        <dbReference type="EMBL" id="ADT83690.1"/>
    </source>
</evidence>
<accession>F0LKW1</accession>
<dbReference type="PATRIC" id="fig|391623.17.peg.715"/>
<dbReference type="KEGG" id="tba:TERMP_00713"/>
<name>F0LKW1_THEBM</name>
<organism evidence="1 2">
    <name type="scientific">Thermococcus barophilus (strain DSM 11836 / MP)</name>
    <dbReference type="NCBI Taxonomy" id="391623"/>
    <lineage>
        <taxon>Archaea</taxon>
        <taxon>Methanobacteriati</taxon>
        <taxon>Methanobacteriota</taxon>
        <taxon>Thermococci</taxon>
        <taxon>Thermococcales</taxon>
        <taxon>Thermococcaceae</taxon>
        <taxon>Thermococcus</taxon>
    </lineage>
</organism>
<evidence type="ECO:0000313" key="2">
    <source>
        <dbReference type="Proteomes" id="UP000007478"/>
    </source>
</evidence>
<dbReference type="HOGENOM" id="CLU_3264013_0_0_2"/>
<gene>
    <name evidence="1" type="ordered locus">TERMP_00713</name>
</gene>
<reference evidence="1 2" key="1">
    <citation type="journal article" date="2011" name="J. Bacteriol.">
        <title>Complete genome sequence of the hyperthermophilic, piezophilic, heterotrophic, and carboxydotrophic archaeon Thermococcus barophilus MP.</title>
        <authorList>
            <person name="Vannier P."/>
            <person name="Marteinsson V.T."/>
            <person name="Fridjonsson O.H."/>
            <person name="Oger P."/>
            <person name="Jebbar M."/>
        </authorList>
    </citation>
    <scope>NUCLEOTIDE SEQUENCE [LARGE SCALE GENOMIC DNA]</scope>
    <source>
        <strain evidence="2">DSM 11836 / MP</strain>
    </source>
</reference>
<dbReference type="EMBL" id="CP002372">
    <property type="protein sequence ID" value="ADT83690.1"/>
    <property type="molecule type" value="Genomic_DNA"/>
</dbReference>
<protein>
    <submittedName>
        <fullName evidence="1">Uncharacterized protein</fullName>
    </submittedName>
</protein>
<keyword evidence="2" id="KW-1185">Reference proteome</keyword>
<proteinExistence type="predicted"/>
<dbReference type="AlphaFoldDB" id="F0LKW1"/>
<dbReference type="Proteomes" id="UP000007478">
    <property type="component" value="Chromosome"/>
</dbReference>